<accession>A0ABN9SGY8</accession>
<proteinExistence type="predicted"/>
<organism evidence="1 2">
    <name type="scientific">Prorocentrum cordatum</name>
    <dbReference type="NCBI Taxonomy" id="2364126"/>
    <lineage>
        <taxon>Eukaryota</taxon>
        <taxon>Sar</taxon>
        <taxon>Alveolata</taxon>
        <taxon>Dinophyceae</taxon>
        <taxon>Prorocentrales</taxon>
        <taxon>Prorocentraceae</taxon>
        <taxon>Prorocentrum</taxon>
    </lineage>
</organism>
<protein>
    <submittedName>
        <fullName evidence="1">Uncharacterized protein</fullName>
    </submittedName>
</protein>
<keyword evidence="2" id="KW-1185">Reference proteome</keyword>
<evidence type="ECO:0000313" key="1">
    <source>
        <dbReference type="EMBL" id="CAK0829907.1"/>
    </source>
</evidence>
<reference evidence="1" key="1">
    <citation type="submission" date="2023-10" db="EMBL/GenBank/DDBJ databases">
        <authorList>
            <person name="Chen Y."/>
            <person name="Shah S."/>
            <person name="Dougan E. K."/>
            <person name="Thang M."/>
            <person name="Chan C."/>
        </authorList>
    </citation>
    <scope>NUCLEOTIDE SEQUENCE [LARGE SCALE GENOMIC DNA]</scope>
</reference>
<sequence length="129" mass="12900">MVAQYIMKYGLKKVEKDPNKRARVEPRHPLSRHGAAAAAAALPCPGARSSSHVRAAAPAASPAASPAPSSFPVAYEPVSPWFCPDGSCFGTAPLAPPWSAAVPAPAPVSVPVAAPAAAPAGFSVLGGPN</sequence>
<dbReference type="Proteomes" id="UP001189429">
    <property type="component" value="Unassembled WGS sequence"/>
</dbReference>
<dbReference type="EMBL" id="CAUYUJ010010646">
    <property type="protein sequence ID" value="CAK0829907.1"/>
    <property type="molecule type" value="Genomic_DNA"/>
</dbReference>
<evidence type="ECO:0000313" key="2">
    <source>
        <dbReference type="Proteomes" id="UP001189429"/>
    </source>
</evidence>
<gene>
    <name evidence="1" type="ORF">PCOR1329_LOCUS28699</name>
</gene>
<name>A0ABN9SGY8_9DINO</name>
<comment type="caution">
    <text evidence="1">The sequence shown here is derived from an EMBL/GenBank/DDBJ whole genome shotgun (WGS) entry which is preliminary data.</text>
</comment>